<keyword evidence="4" id="KW-0677">Repeat</keyword>
<evidence type="ECO:0000313" key="10">
    <source>
        <dbReference type="Proteomes" id="UP000696485"/>
    </source>
</evidence>
<dbReference type="PROSITE" id="PS50294">
    <property type="entry name" value="WD_REPEATS_REGION"/>
    <property type="match status" value="4"/>
</dbReference>
<comment type="subcellular location">
    <subcellularLocation>
        <location evidence="1">Nucleus</location>
    </subcellularLocation>
</comment>
<dbReference type="InterPro" id="IPR036322">
    <property type="entry name" value="WD40_repeat_dom_sf"/>
</dbReference>
<gene>
    <name evidence="9" type="primary">CAF1</name>
    <name evidence="9" type="ORF">BG006_009855</name>
</gene>
<accession>A0A9P5SQF8</accession>
<protein>
    <submittedName>
        <fullName evidence="9">CCR4-Not complex caf1 ribonuclease subunit Caf1</fullName>
    </submittedName>
</protein>
<dbReference type="PROSITE" id="PS00678">
    <property type="entry name" value="WD_REPEATS_1"/>
    <property type="match status" value="2"/>
</dbReference>
<keyword evidence="5" id="KW-0156">Chromatin regulator</keyword>
<comment type="caution">
    <text evidence="9">The sequence shown here is derived from an EMBL/GenBank/DDBJ whole genome shotgun (WGS) entry which is preliminary data.</text>
</comment>
<dbReference type="PRINTS" id="PR00320">
    <property type="entry name" value="GPROTEINBRPT"/>
</dbReference>
<comment type="similarity">
    <text evidence="2">Belongs to the WD repeat RBAP46/RBAP48/MSI1 family.</text>
</comment>
<dbReference type="InterPro" id="IPR015943">
    <property type="entry name" value="WD40/YVTN_repeat-like_dom_sf"/>
</dbReference>
<evidence type="ECO:0000256" key="1">
    <source>
        <dbReference type="ARBA" id="ARBA00004123"/>
    </source>
</evidence>
<dbReference type="Proteomes" id="UP000696485">
    <property type="component" value="Unassembled WGS sequence"/>
</dbReference>
<reference evidence="9" key="1">
    <citation type="journal article" date="2020" name="Fungal Divers.">
        <title>Resolving the Mortierellaceae phylogeny through synthesis of multi-gene phylogenetics and phylogenomics.</title>
        <authorList>
            <person name="Vandepol N."/>
            <person name="Liber J."/>
            <person name="Desiro A."/>
            <person name="Na H."/>
            <person name="Kennedy M."/>
            <person name="Barry K."/>
            <person name="Grigoriev I.V."/>
            <person name="Miller A.N."/>
            <person name="O'Donnell K."/>
            <person name="Stajich J.E."/>
            <person name="Bonito G."/>
        </authorList>
    </citation>
    <scope>NUCLEOTIDE SEQUENCE</scope>
    <source>
        <strain evidence="9">NVP1</strain>
    </source>
</reference>
<dbReference type="InterPro" id="IPR050459">
    <property type="entry name" value="WD_repeat_RBAP46/RBAP48/MSI1"/>
</dbReference>
<keyword evidence="6" id="KW-0539">Nucleus</keyword>
<feature type="repeat" description="WD" evidence="7">
    <location>
        <begin position="279"/>
        <end position="314"/>
    </location>
</feature>
<dbReference type="InterPro" id="IPR022052">
    <property type="entry name" value="Histone-bd_RBBP4-like_N"/>
</dbReference>
<dbReference type="EMBL" id="JAAAUY010000074">
    <property type="protein sequence ID" value="KAF9336065.1"/>
    <property type="molecule type" value="Genomic_DNA"/>
</dbReference>
<dbReference type="Pfam" id="PF00400">
    <property type="entry name" value="WD40"/>
    <property type="match status" value="5"/>
</dbReference>
<dbReference type="GO" id="GO:0006325">
    <property type="term" value="P:chromatin organization"/>
    <property type="evidence" value="ECO:0007669"/>
    <property type="project" value="UniProtKB-KW"/>
</dbReference>
<dbReference type="InterPro" id="IPR020472">
    <property type="entry name" value="WD40_PAC1"/>
</dbReference>
<dbReference type="SUPFAM" id="SSF50978">
    <property type="entry name" value="WD40 repeat-like"/>
    <property type="match status" value="1"/>
</dbReference>
<keyword evidence="10" id="KW-1185">Reference proteome</keyword>
<evidence type="ECO:0000256" key="3">
    <source>
        <dbReference type="ARBA" id="ARBA00022574"/>
    </source>
</evidence>
<dbReference type="SMART" id="SM00320">
    <property type="entry name" value="WD40"/>
    <property type="match status" value="6"/>
</dbReference>
<keyword evidence="3 7" id="KW-0853">WD repeat</keyword>
<feature type="repeat" description="WD" evidence="7">
    <location>
        <begin position="233"/>
        <end position="275"/>
    </location>
</feature>
<evidence type="ECO:0000259" key="8">
    <source>
        <dbReference type="Pfam" id="PF12265"/>
    </source>
</evidence>
<evidence type="ECO:0000256" key="4">
    <source>
        <dbReference type="ARBA" id="ARBA00022737"/>
    </source>
</evidence>
<evidence type="ECO:0000256" key="5">
    <source>
        <dbReference type="ARBA" id="ARBA00022853"/>
    </source>
</evidence>
<dbReference type="Gene3D" id="2.130.10.10">
    <property type="entry name" value="YVTN repeat-like/Quinoprotein amine dehydrogenase"/>
    <property type="match status" value="1"/>
</dbReference>
<evidence type="ECO:0000313" key="9">
    <source>
        <dbReference type="EMBL" id="KAF9336065.1"/>
    </source>
</evidence>
<feature type="domain" description="Histone-binding protein RBBP4-like N-terminal" evidence="8">
    <location>
        <begin position="27"/>
        <end position="97"/>
    </location>
</feature>
<name>A0A9P5SQF8_9FUNG</name>
<proteinExistence type="inferred from homology"/>
<dbReference type="InterPro" id="IPR019775">
    <property type="entry name" value="WD40_repeat_CS"/>
</dbReference>
<dbReference type="InterPro" id="IPR001680">
    <property type="entry name" value="WD40_rpt"/>
</dbReference>
<dbReference type="FunFam" id="2.130.10.10:FF:000512">
    <property type="entry name" value="WD-40 repeat-containing protein MSI1"/>
    <property type="match status" value="1"/>
</dbReference>
<evidence type="ECO:0000256" key="6">
    <source>
        <dbReference type="ARBA" id="ARBA00023242"/>
    </source>
</evidence>
<dbReference type="PROSITE" id="PS50082">
    <property type="entry name" value="WD_REPEATS_2"/>
    <property type="match status" value="4"/>
</dbReference>
<sequence>MARSGSPNEMDGGLETNAITEEKLINEEYKIWKKNSPFLYDLVVTHALEWPTLTCQWLPDIERPEGKDYTVQRLLIGTHTSDNDQNYLQIAQVQLPSDTTPVDTRKFDDERGVEVGGFGGTECKISVTQRINHEGEVNRARYMPQNPDIIATKAVSGDLFIFDRTRHPSQPAPGGVCSPEIRLKGHTKEGYGLSWNPTLQGHLISASEDSTVCHWDINAATKDRKVLDAYRIYRGHTAVVEDVAWHALHDSLFASVGDDQRMLIWDTRSTSSDKPVHNIHAHAAEVNCVAFSPSSEFILATGSGDRTVALWDLRKLTVKLHALESHQDEVLQLAWSPHNETVLASAGGDRRINVWDLSRIGEEQTSEDAEDGPPELLFVHGGHTNKVSDFSWNQNEPWVIASTAEDNICQVWQMASNIYSTDDTEVMPSELE</sequence>
<organism evidence="9 10">
    <name type="scientific">Podila minutissima</name>
    <dbReference type="NCBI Taxonomy" id="64525"/>
    <lineage>
        <taxon>Eukaryota</taxon>
        <taxon>Fungi</taxon>
        <taxon>Fungi incertae sedis</taxon>
        <taxon>Mucoromycota</taxon>
        <taxon>Mortierellomycotina</taxon>
        <taxon>Mortierellomycetes</taxon>
        <taxon>Mortierellales</taxon>
        <taxon>Mortierellaceae</taxon>
        <taxon>Podila</taxon>
    </lineage>
</organism>
<dbReference type="PANTHER" id="PTHR22850">
    <property type="entry name" value="WD40 REPEAT FAMILY"/>
    <property type="match status" value="1"/>
</dbReference>
<dbReference type="GO" id="GO:0005634">
    <property type="term" value="C:nucleus"/>
    <property type="evidence" value="ECO:0007669"/>
    <property type="project" value="UniProtKB-SubCell"/>
</dbReference>
<evidence type="ECO:0000256" key="7">
    <source>
        <dbReference type="PROSITE-ProRule" id="PRU00221"/>
    </source>
</evidence>
<feature type="repeat" description="WD" evidence="7">
    <location>
        <begin position="183"/>
        <end position="225"/>
    </location>
</feature>
<dbReference type="Pfam" id="PF12265">
    <property type="entry name" value="CAF1C_H4-bd"/>
    <property type="match status" value="1"/>
</dbReference>
<dbReference type="AlphaFoldDB" id="A0A9P5SQF8"/>
<feature type="repeat" description="WD" evidence="7">
    <location>
        <begin position="323"/>
        <end position="365"/>
    </location>
</feature>
<evidence type="ECO:0000256" key="2">
    <source>
        <dbReference type="ARBA" id="ARBA00009341"/>
    </source>
</evidence>